<name>A0AAE0GGX8_9CHLO</name>
<protein>
    <recommendedName>
        <fullName evidence="1">Methyltransferase FkbM domain-containing protein</fullName>
    </recommendedName>
</protein>
<dbReference type="PANTHER" id="PTHR34203:SF13">
    <property type="entry name" value="EXPRESSED PROTEIN"/>
    <property type="match status" value="1"/>
</dbReference>
<feature type="domain" description="Methyltransferase FkbM" evidence="1">
    <location>
        <begin position="116"/>
        <end position="339"/>
    </location>
</feature>
<organism evidence="2 3">
    <name type="scientific">Cymbomonas tetramitiformis</name>
    <dbReference type="NCBI Taxonomy" id="36881"/>
    <lineage>
        <taxon>Eukaryota</taxon>
        <taxon>Viridiplantae</taxon>
        <taxon>Chlorophyta</taxon>
        <taxon>Pyramimonadophyceae</taxon>
        <taxon>Pyramimonadales</taxon>
        <taxon>Pyramimonadaceae</taxon>
        <taxon>Cymbomonas</taxon>
    </lineage>
</organism>
<dbReference type="SUPFAM" id="SSF53335">
    <property type="entry name" value="S-adenosyl-L-methionine-dependent methyltransferases"/>
    <property type="match status" value="1"/>
</dbReference>
<proteinExistence type="predicted"/>
<dbReference type="AlphaFoldDB" id="A0AAE0GGX8"/>
<evidence type="ECO:0000313" key="3">
    <source>
        <dbReference type="Proteomes" id="UP001190700"/>
    </source>
</evidence>
<accession>A0AAE0GGX8</accession>
<dbReference type="InterPro" id="IPR006342">
    <property type="entry name" value="FkbM_mtfrase"/>
</dbReference>
<comment type="caution">
    <text evidence="2">The sequence shown here is derived from an EMBL/GenBank/DDBJ whole genome shotgun (WGS) entry which is preliminary data.</text>
</comment>
<dbReference type="Gene3D" id="3.40.50.150">
    <property type="entry name" value="Vaccinia Virus protein VP39"/>
    <property type="match status" value="1"/>
</dbReference>
<dbReference type="PANTHER" id="PTHR34203">
    <property type="entry name" value="METHYLTRANSFERASE, FKBM FAMILY PROTEIN"/>
    <property type="match status" value="1"/>
</dbReference>
<dbReference type="InterPro" id="IPR052514">
    <property type="entry name" value="SAM-dependent_MTase"/>
</dbReference>
<evidence type="ECO:0000313" key="2">
    <source>
        <dbReference type="EMBL" id="KAK3277755.1"/>
    </source>
</evidence>
<dbReference type="InterPro" id="IPR029063">
    <property type="entry name" value="SAM-dependent_MTases_sf"/>
</dbReference>
<keyword evidence="3" id="KW-1185">Reference proteome</keyword>
<dbReference type="NCBIfam" id="TIGR01444">
    <property type="entry name" value="fkbM_fam"/>
    <property type="match status" value="1"/>
</dbReference>
<dbReference type="Pfam" id="PF05050">
    <property type="entry name" value="Methyltransf_21"/>
    <property type="match status" value="1"/>
</dbReference>
<dbReference type="EMBL" id="LGRX02005941">
    <property type="protein sequence ID" value="KAK3277755.1"/>
    <property type="molecule type" value="Genomic_DNA"/>
</dbReference>
<gene>
    <name evidence="2" type="ORF">CYMTET_14254</name>
</gene>
<dbReference type="Proteomes" id="UP001190700">
    <property type="component" value="Unassembled WGS sequence"/>
</dbReference>
<sequence>MHQHLAFQRQSTRTHPNYRQLLLAERRIGYSVGCKRLCRERRLGSILRARAYLSFQTVAEAGESPNASHTRTYLPNGWNVAYVSRPDIPFLYNEIFLEQAYFQHGITLEPDSIVVDVGANIGLFGMLAVQSCPAGAVVCVEPIPEVHRALQANLEWIKSHSRKLDLPCARFRALNCGVSNGRQSEVAFTFYRGAAGWSSMCPDDGEVADAVQSFVKEALPNRVGMELNPLTFIGQQLARSSSGVAQWIIQVATDVVVRRILGTKQSVVCPLLTLSEIIAQEDLSRIDLLKVDVERAELEVLEGIRSADWELIQQVVMEVHDLDGNLEKIVAILNNAGFEKVITEQPGTMKDSTLWNLYARRAGNSGNL</sequence>
<reference evidence="2 3" key="1">
    <citation type="journal article" date="2015" name="Genome Biol. Evol.">
        <title>Comparative Genomics of a Bacterivorous Green Alga Reveals Evolutionary Causalities and Consequences of Phago-Mixotrophic Mode of Nutrition.</title>
        <authorList>
            <person name="Burns J.A."/>
            <person name="Paasch A."/>
            <person name="Narechania A."/>
            <person name="Kim E."/>
        </authorList>
    </citation>
    <scope>NUCLEOTIDE SEQUENCE [LARGE SCALE GENOMIC DNA]</scope>
    <source>
        <strain evidence="2 3">PLY_AMNH</strain>
    </source>
</reference>
<evidence type="ECO:0000259" key="1">
    <source>
        <dbReference type="Pfam" id="PF05050"/>
    </source>
</evidence>